<keyword evidence="7" id="KW-1185">Reference proteome</keyword>
<keyword evidence="3" id="KW-0233">DNA recombination</keyword>
<sequence length="271" mass="32438">MADRFKWTDPLICTYKNDVSKPWFIYFDFTDTLTGASKRLQFRGLINRTKDKKELTRQANALISYWKKQLKAGWNPWNEDLPVLQPKIEEAFDLIFQLKETNCSSRTLQSYRYCIKLLKDWLISNRLNSVFIHQFELHHARAFFDYLALKKGYSGRTYNDKITVLSTFANAMIEREWISKNPFRKIKKVQLQVGRNIAFSEDEKELLKTHLQQNDRQLYYFTQFVYYCFIRRSELTRLKIENIDWANRSVVVPSSASKNKKQESVWKIHSN</sequence>
<evidence type="ECO:0000313" key="7">
    <source>
        <dbReference type="Proteomes" id="UP000290204"/>
    </source>
</evidence>
<dbReference type="InterPro" id="IPR011010">
    <property type="entry name" value="DNA_brk_join_enz"/>
</dbReference>
<keyword evidence="2 4" id="KW-0238">DNA-binding</keyword>
<dbReference type="Pfam" id="PF00589">
    <property type="entry name" value="Phage_integrase"/>
    <property type="match status" value="1"/>
</dbReference>
<gene>
    <name evidence="6" type="ORF">ESA94_21175</name>
</gene>
<dbReference type="GO" id="GO:0015074">
    <property type="term" value="P:DNA integration"/>
    <property type="evidence" value="ECO:0007669"/>
    <property type="project" value="UniProtKB-KW"/>
</dbReference>
<dbReference type="InterPro" id="IPR025269">
    <property type="entry name" value="SAM-like_dom"/>
</dbReference>
<dbReference type="RefSeq" id="WP_129132968.1">
    <property type="nucleotide sequence ID" value="NZ_SDHW01000012.1"/>
</dbReference>
<dbReference type="InterPro" id="IPR010998">
    <property type="entry name" value="Integrase_recombinase_N"/>
</dbReference>
<evidence type="ECO:0000256" key="1">
    <source>
        <dbReference type="ARBA" id="ARBA00022908"/>
    </source>
</evidence>
<comment type="caution">
    <text evidence="6">The sequence shown here is derived from an EMBL/GenBank/DDBJ whole genome shotgun (WGS) entry which is preliminary data.</text>
</comment>
<dbReference type="EMBL" id="SDHW01000012">
    <property type="protein sequence ID" value="RXK57378.1"/>
    <property type="molecule type" value="Genomic_DNA"/>
</dbReference>
<evidence type="ECO:0000256" key="2">
    <source>
        <dbReference type="ARBA" id="ARBA00023125"/>
    </source>
</evidence>
<organism evidence="6 7">
    <name type="scientific">Lacibacter luteus</name>
    <dbReference type="NCBI Taxonomy" id="2508719"/>
    <lineage>
        <taxon>Bacteria</taxon>
        <taxon>Pseudomonadati</taxon>
        <taxon>Bacteroidota</taxon>
        <taxon>Chitinophagia</taxon>
        <taxon>Chitinophagales</taxon>
        <taxon>Chitinophagaceae</taxon>
        <taxon>Lacibacter</taxon>
    </lineage>
</organism>
<evidence type="ECO:0000259" key="5">
    <source>
        <dbReference type="PROSITE" id="PS51900"/>
    </source>
</evidence>
<dbReference type="Proteomes" id="UP000290204">
    <property type="component" value="Unassembled WGS sequence"/>
</dbReference>
<dbReference type="PROSITE" id="PS51900">
    <property type="entry name" value="CB"/>
    <property type="match status" value="1"/>
</dbReference>
<dbReference type="InterPro" id="IPR044068">
    <property type="entry name" value="CB"/>
</dbReference>
<dbReference type="InterPro" id="IPR013762">
    <property type="entry name" value="Integrase-like_cat_sf"/>
</dbReference>
<dbReference type="InterPro" id="IPR002104">
    <property type="entry name" value="Integrase_catalytic"/>
</dbReference>
<dbReference type="OrthoDB" id="932752at2"/>
<evidence type="ECO:0000256" key="4">
    <source>
        <dbReference type="PROSITE-ProRule" id="PRU01248"/>
    </source>
</evidence>
<dbReference type="Gene3D" id="1.10.443.10">
    <property type="entry name" value="Intergrase catalytic core"/>
    <property type="match status" value="1"/>
</dbReference>
<evidence type="ECO:0000313" key="6">
    <source>
        <dbReference type="EMBL" id="RXK57378.1"/>
    </source>
</evidence>
<dbReference type="SUPFAM" id="SSF56349">
    <property type="entry name" value="DNA breaking-rejoining enzymes"/>
    <property type="match status" value="1"/>
</dbReference>
<reference evidence="6 7" key="1">
    <citation type="submission" date="2019-01" db="EMBL/GenBank/DDBJ databases">
        <title>Lacibacter sp. strain TTM-7.</title>
        <authorList>
            <person name="Chen W.-M."/>
        </authorList>
    </citation>
    <scope>NUCLEOTIDE SEQUENCE [LARGE SCALE GENOMIC DNA]</scope>
    <source>
        <strain evidence="6 7">TTM-7</strain>
    </source>
</reference>
<dbReference type="AlphaFoldDB" id="A0A4Q1CDN2"/>
<proteinExistence type="predicted"/>
<evidence type="ECO:0000256" key="3">
    <source>
        <dbReference type="ARBA" id="ARBA00023172"/>
    </source>
</evidence>
<keyword evidence="1" id="KW-0229">DNA integration</keyword>
<protein>
    <recommendedName>
        <fullName evidence="5">Core-binding (CB) domain-containing protein</fullName>
    </recommendedName>
</protein>
<dbReference type="Pfam" id="PF13102">
    <property type="entry name" value="Phage_int_SAM_5"/>
    <property type="match status" value="1"/>
</dbReference>
<dbReference type="Gene3D" id="1.10.150.130">
    <property type="match status" value="1"/>
</dbReference>
<name>A0A4Q1CDN2_9BACT</name>
<dbReference type="GO" id="GO:0003677">
    <property type="term" value="F:DNA binding"/>
    <property type="evidence" value="ECO:0007669"/>
    <property type="project" value="UniProtKB-UniRule"/>
</dbReference>
<dbReference type="GO" id="GO:0006310">
    <property type="term" value="P:DNA recombination"/>
    <property type="evidence" value="ECO:0007669"/>
    <property type="project" value="UniProtKB-KW"/>
</dbReference>
<feature type="domain" description="Core-binding (CB)" evidence="5">
    <location>
        <begin position="86"/>
        <end position="173"/>
    </location>
</feature>
<accession>A0A4Q1CDN2</accession>